<proteinExistence type="predicted"/>
<evidence type="ECO:0000313" key="2">
    <source>
        <dbReference type="EMBL" id="MDR6940919.1"/>
    </source>
</evidence>
<protein>
    <submittedName>
        <fullName evidence="2">Uncharacterized protein</fullName>
    </submittedName>
</protein>
<reference evidence="2 3" key="1">
    <citation type="submission" date="2023-07" db="EMBL/GenBank/DDBJ databases">
        <title>Sorghum-associated microbial communities from plants grown in Nebraska, USA.</title>
        <authorList>
            <person name="Schachtman D."/>
        </authorList>
    </citation>
    <scope>NUCLEOTIDE SEQUENCE [LARGE SCALE GENOMIC DNA]</scope>
    <source>
        <strain evidence="2 3">3262</strain>
    </source>
</reference>
<feature type="transmembrane region" description="Helical" evidence="1">
    <location>
        <begin position="7"/>
        <end position="28"/>
    </location>
</feature>
<comment type="caution">
    <text evidence="2">The sequence shown here is derived from an EMBL/GenBank/DDBJ whole genome shotgun (WGS) entry which is preliminary data.</text>
</comment>
<dbReference type="Proteomes" id="UP001247620">
    <property type="component" value="Unassembled WGS sequence"/>
</dbReference>
<gene>
    <name evidence="2" type="ORF">J2W55_000747</name>
</gene>
<keyword evidence="3" id="KW-1185">Reference proteome</keyword>
<organism evidence="2 3">
    <name type="scientific">Mucilaginibacter pocheonensis</name>
    <dbReference type="NCBI Taxonomy" id="398050"/>
    <lineage>
        <taxon>Bacteria</taxon>
        <taxon>Pseudomonadati</taxon>
        <taxon>Bacteroidota</taxon>
        <taxon>Sphingobacteriia</taxon>
        <taxon>Sphingobacteriales</taxon>
        <taxon>Sphingobacteriaceae</taxon>
        <taxon>Mucilaginibacter</taxon>
    </lineage>
</organism>
<evidence type="ECO:0000313" key="3">
    <source>
        <dbReference type="Proteomes" id="UP001247620"/>
    </source>
</evidence>
<keyword evidence="1" id="KW-0472">Membrane</keyword>
<keyword evidence="1" id="KW-1133">Transmembrane helix</keyword>
<sequence>MFICEEILLALQSVVIMLGWFQNNIFIFNEKPKNNLSDTASHAIKLSDICRMQL</sequence>
<evidence type="ECO:0000256" key="1">
    <source>
        <dbReference type="SAM" id="Phobius"/>
    </source>
</evidence>
<dbReference type="EMBL" id="JAVDUU010000001">
    <property type="protein sequence ID" value="MDR6940919.1"/>
    <property type="molecule type" value="Genomic_DNA"/>
</dbReference>
<name>A0ABU1T6D1_9SPHI</name>
<accession>A0ABU1T6D1</accession>
<keyword evidence="1" id="KW-0812">Transmembrane</keyword>